<feature type="region of interest" description="Disordered" evidence="1">
    <location>
        <begin position="20"/>
        <end position="71"/>
    </location>
</feature>
<evidence type="ECO:0000313" key="2">
    <source>
        <dbReference type="EMBL" id="MED6263360.1"/>
    </source>
</evidence>
<organism evidence="2 3">
    <name type="scientific">Characodon lateralis</name>
    <dbReference type="NCBI Taxonomy" id="208331"/>
    <lineage>
        <taxon>Eukaryota</taxon>
        <taxon>Metazoa</taxon>
        <taxon>Chordata</taxon>
        <taxon>Craniata</taxon>
        <taxon>Vertebrata</taxon>
        <taxon>Euteleostomi</taxon>
        <taxon>Actinopterygii</taxon>
        <taxon>Neopterygii</taxon>
        <taxon>Teleostei</taxon>
        <taxon>Neoteleostei</taxon>
        <taxon>Acanthomorphata</taxon>
        <taxon>Ovalentaria</taxon>
        <taxon>Atherinomorphae</taxon>
        <taxon>Cyprinodontiformes</taxon>
        <taxon>Goodeidae</taxon>
        <taxon>Characodon</taxon>
    </lineage>
</organism>
<dbReference type="EMBL" id="JAHUTJ010000171">
    <property type="protein sequence ID" value="MED6263360.1"/>
    <property type="molecule type" value="Genomic_DNA"/>
</dbReference>
<sequence length="129" mass="15129">MWSTSHCPRARLVAKTAAKLCSSKPPEPFRPVPSAQLRSQAEKHRRRREREKTILSAQHNKPEDQKLNWSEKEKIVYTTQTPAGTKKDTSLPLPSSYSPEYVESCWYQWWEKEGFFDPDQHVRNLSIFL</sequence>
<proteinExistence type="predicted"/>
<protein>
    <submittedName>
        <fullName evidence="2">Uncharacterized protein</fullName>
    </submittedName>
</protein>
<evidence type="ECO:0000313" key="3">
    <source>
        <dbReference type="Proteomes" id="UP001352852"/>
    </source>
</evidence>
<dbReference type="Proteomes" id="UP001352852">
    <property type="component" value="Unassembled WGS sequence"/>
</dbReference>
<feature type="compositionally biased region" description="Basic and acidic residues" evidence="1">
    <location>
        <begin position="60"/>
        <end position="71"/>
    </location>
</feature>
<keyword evidence="3" id="KW-1185">Reference proteome</keyword>
<gene>
    <name evidence="2" type="ORF">CHARACLAT_003873</name>
</gene>
<accession>A0ABU7CMB3</accession>
<name>A0ABU7CMB3_9TELE</name>
<reference evidence="2 3" key="1">
    <citation type="submission" date="2021-06" db="EMBL/GenBank/DDBJ databases">
        <authorList>
            <person name="Palmer J.M."/>
        </authorList>
    </citation>
    <scope>NUCLEOTIDE SEQUENCE [LARGE SCALE GENOMIC DNA]</scope>
    <source>
        <strain evidence="2 3">CL_MEX2019</strain>
        <tissue evidence="2">Muscle</tissue>
    </source>
</reference>
<comment type="caution">
    <text evidence="2">The sequence shown here is derived from an EMBL/GenBank/DDBJ whole genome shotgun (WGS) entry which is preliminary data.</text>
</comment>
<evidence type="ECO:0000256" key="1">
    <source>
        <dbReference type="SAM" id="MobiDB-lite"/>
    </source>
</evidence>